<dbReference type="OrthoDB" id="7058586at2"/>
<dbReference type="InterPro" id="IPR021295">
    <property type="entry name" value="DUF2867"/>
</dbReference>
<name>A0A5R8XXI6_9BACT</name>
<dbReference type="AlphaFoldDB" id="A0A5R8XXI6"/>
<reference evidence="1 2" key="1">
    <citation type="submission" date="2019-05" db="EMBL/GenBank/DDBJ databases">
        <title>Arcobacter sp. nov., isolated from sea sediment.</title>
        <authorList>
            <person name="Kim W."/>
        </authorList>
    </citation>
    <scope>NUCLEOTIDE SEQUENCE [LARGE SCALE GENOMIC DNA]</scope>
    <source>
        <strain evidence="1 2">CAU 1517</strain>
    </source>
</reference>
<organism evidence="1 2">
    <name type="scientific">Arcobacter arenosus</name>
    <dbReference type="NCBI Taxonomy" id="2576037"/>
    <lineage>
        <taxon>Bacteria</taxon>
        <taxon>Pseudomonadati</taxon>
        <taxon>Campylobacterota</taxon>
        <taxon>Epsilonproteobacteria</taxon>
        <taxon>Campylobacterales</taxon>
        <taxon>Arcobacteraceae</taxon>
        <taxon>Arcobacter</taxon>
    </lineage>
</organism>
<accession>A0A5R8XXI6</accession>
<comment type="caution">
    <text evidence="1">The sequence shown here is derived from an EMBL/GenBank/DDBJ whole genome shotgun (WGS) entry which is preliminary data.</text>
</comment>
<keyword evidence="2" id="KW-1185">Reference proteome</keyword>
<gene>
    <name evidence="1" type="ORF">FDK22_15480</name>
</gene>
<protein>
    <submittedName>
        <fullName evidence="1">DUF2867 domain-containing protein</fullName>
    </submittedName>
</protein>
<proteinExistence type="predicted"/>
<evidence type="ECO:0000313" key="2">
    <source>
        <dbReference type="Proteomes" id="UP000308901"/>
    </source>
</evidence>
<evidence type="ECO:0000313" key="1">
    <source>
        <dbReference type="EMBL" id="TLP35169.1"/>
    </source>
</evidence>
<dbReference type="Pfam" id="PF11066">
    <property type="entry name" value="DUF2867"/>
    <property type="match status" value="1"/>
</dbReference>
<dbReference type="EMBL" id="VANU01000011">
    <property type="protein sequence ID" value="TLP35169.1"/>
    <property type="molecule type" value="Genomic_DNA"/>
</dbReference>
<dbReference type="Proteomes" id="UP000308901">
    <property type="component" value="Unassembled WGS sequence"/>
</dbReference>
<sequence>MKGICLSSIIYDSKVLEYIDRVDYTDSFETKVSSGETIKELYLELVNSKSKTTDFLMYIRNKIMSIFGVKTVDKNINDDFTVGSKIGLFKIYYISDTEIIAGEKDWHLDFCVSFFKKDDKVMLSTIVKYNNGFGKIYMNIIKPFHKLLVKNSLKKLNK</sequence>